<gene>
    <name evidence="1" type="ORF">NITHO_5240009</name>
</gene>
<dbReference type="AlphaFoldDB" id="I4ELR0"/>
<organism evidence="1 2">
    <name type="scientific">Nitrolancea hollandica Lb</name>
    <dbReference type="NCBI Taxonomy" id="1129897"/>
    <lineage>
        <taxon>Bacteria</taxon>
        <taxon>Pseudomonadati</taxon>
        <taxon>Thermomicrobiota</taxon>
        <taxon>Thermomicrobia</taxon>
        <taxon>Sphaerobacterales</taxon>
        <taxon>Sphaerobacterineae</taxon>
        <taxon>Sphaerobacteraceae</taxon>
        <taxon>Nitrolancea</taxon>
    </lineage>
</organism>
<accession>I4ELR0</accession>
<dbReference type="Proteomes" id="UP000004221">
    <property type="component" value="Unassembled WGS sequence"/>
</dbReference>
<keyword evidence="2" id="KW-1185">Reference proteome</keyword>
<proteinExistence type="predicted"/>
<reference evidence="1 2" key="1">
    <citation type="journal article" date="2012" name="ISME J.">
        <title>Nitrification expanded: discovery, physiology and genomics of a nitrite-oxidizing bacterium from the phylum Chloroflexi.</title>
        <authorList>
            <person name="Sorokin D.Y."/>
            <person name="Lucker S."/>
            <person name="Vejmelkova D."/>
            <person name="Kostrikina N.A."/>
            <person name="Kleerebezem R."/>
            <person name="Rijpstra W.I."/>
            <person name="Damste J.S."/>
            <person name="Le Paslier D."/>
            <person name="Muyzer G."/>
            <person name="Wagner M."/>
            <person name="van Loosdrecht M.C."/>
            <person name="Daims H."/>
        </authorList>
    </citation>
    <scope>NUCLEOTIDE SEQUENCE [LARGE SCALE GENOMIC DNA]</scope>
    <source>
        <strain evidence="2">none</strain>
    </source>
</reference>
<comment type="caution">
    <text evidence="1">The sequence shown here is derived from an EMBL/GenBank/DDBJ whole genome shotgun (WGS) entry which is preliminary data.</text>
</comment>
<sequence>MPLGHGRSRVIRAEEAAGGALFVELCVRSRSGTLYWLPVPPANQRLSRVVQCHRR</sequence>
<protein>
    <submittedName>
        <fullName evidence="1">Uncharacterized protein</fullName>
    </submittedName>
</protein>
<evidence type="ECO:0000313" key="1">
    <source>
        <dbReference type="EMBL" id="CCF85622.1"/>
    </source>
</evidence>
<name>I4ELR0_9BACT</name>
<evidence type="ECO:0000313" key="2">
    <source>
        <dbReference type="Proteomes" id="UP000004221"/>
    </source>
</evidence>
<dbReference type="EMBL" id="CAGS01000473">
    <property type="protein sequence ID" value="CCF85622.1"/>
    <property type="molecule type" value="Genomic_DNA"/>
</dbReference>